<evidence type="ECO:0000256" key="1">
    <source>
        <dbReference type="SAM" id="Phobius"/>
    </source>
</evidence>
<dbReference type="RefSeq" id="WP_272420997.1">
    <property type="nucleotide sequence ID" value="NZ_JAGTJJ010000012.1"/>
</dbReference>
<gene>
    <name evidence="2" type="ORF">KEG57_21885</name>
</gene>
<dbReference type="AlphaFoldDB" id="A0A9X3X6M1"/>
<keyword evidence="1" id="KW-1133">Transmembrane helix</keyword>
<protein>
    <submittedName>
        <fullName evidence="2">Uncharacterized protein</fullName>
    </submittedName>
</protein>
<accession>A0A9X3X6M1</accession>
<evidence type="ECO:0000313" key="3">
    <source>
        <dbReference type="Proteomes" id="UP001151081"/>
    </source>
</evidence>
<evidence type="ECO:0000313" key="2">
    <source>
        <dbReference type="EMBL" id="MDC3983178.1"/>
    </source>
</evidence>
<name>A0A9X3X6M1_9BACT</name>
<reference evidence="2 3" key="1">
    <citation type="submission" date="2021-04" db="EMBL/GenBank/DDBJ databases">
        <title>Genome analysis of Polyangium sp.</title>
        <authorList>
            <person name="Li Y."/>
            <person name="Wang J."/>
        </authorList>
    </citation>
    <scope>NUCLEOTIDE SEQUENCE [LARGE SCALE GENOMIC DNA]</scope>
    <source>
        <strain evidence="2 3">SDU14</strain>
    </source>
</reference>
<organism evidence="2 3">
    <name type="scientific">Polyangium jinanense</name>
    <dbReference type="NCBI Taxonomy" id="2829994"/>
    <lineage>
        <taxon>Bacteria</taxon>
        <taxon>Pseudomonadati</taxon>
        <taxon>Myxococcota</taxon>
        <taxon>Polyangia</taxon>
        <taxon>Polyangiales</taxon>
        <taxon>Polyangiaceae</taxon>
        <taxon>Polyangium</taxon>
    </lineage>
</organism>
<feature type="transmembrane region" description="Helical" evidence="1">
    <location>
        <begin position="36"/>
        <end position="56"/>
    </location>
</feature>
<feature type="transmembrane region" description="Helical" evidence="1">
    <location>
        <begin position="76"/>
        <end position="98"/>
    </location>
</feature>
<feature type="transmembrane region" description="Helical" evidence="1">
    <location>
        <begin position="164"/>
        <end position="186"/>
    </location>
</feature>
<keyword evidence="1" id="KW-0812">Transmembrane</keyword>
<proteinExistence type="predicted"/>
<sequence length="226" mass="23603">MDDKLDLGQAYAPPVASPPATALPDVVSPYDKVVRLSFPIGAVVGLVGGCLVSFEYAYALSYFHAEKIAPSITCFIVLRSVGPSCAVLAAALTAVVLLHRAGRRASGPVTIDHTRAYLVMASFPLLFVVTAPFCLLGALLMWLAAFSGTTSQFVTSLPQSVKGIDFVCGLAVAAGCGLWLTGLLRIGANWLTTKKHGLALKLFVAYAALAIPNAGLRAVLSLVDPD</sequence>
<keyword evidence="1" id="KW-0472">Membrane</keyword>
<feature type="transmembrane region" description="Helical" evidence="1">
    <location>
        <begin position="198"/>
        <end position="220"/>
    </location>
</feature>
<keyword evidence="3" id="KW-1185">Reference proteome</keyword>
<comment type="caution">
    <text evidence="2">The sequence shown here is derived from an EMBL/GenBank/DDBJ whole genome shotgun (WGS) entry which is preliminary data.</text>
</comment>
<dbReference type="Proteomes" id="UP001151081">
    <property type="component" value="Unassembled WGS sequence"/>
</dbReference>
<dbReference type="EMBL" id="JAGTJJ010000012">
    <property type="protein sequence ID" value="MDC3983178.1"/>
    <property type="molecule type" value="Genomic_DNA"/>
</dbReference>
<feature type="transmembrane region" description="Helical" evidence="1">
    <location>
        <begin position="118"/>
        <end position="144"/>
    </location>
</feature>